<dbReference type="AlphaFoldDB" id="A0A1G8DJE9"/>
<dbReference type="RefSeq" id="WP_090060338.1">
    <property type="nucleotide sequence ID" value="NZ_FNCC01000030.1"/>
</dbReference>
<evidence type="ECO:0008006" key="4">
    <source>
        <dbReference type="Google" id="ProtNLM"/>
    </source>
</evidence>
<dbReference type="EMBL" id="FNCC01000030">
    <property type="protein sequence ID" value="SDH57775.1"/>
    <property type="molecule type" value="Genomic_DNA"/>
</dbReference>
<reference evidence="3" key="1">
    <citation type="submission" date="2016-10" db="EMBL/GenBank/DDBJ databases">
        <authorList>
            <person name="Varghese N."/>
            <person name="Submissions S."/>
        </authorList>
    </citation>
    <scope>NUCLEOTIDE SEQUENCE [LARGE SCALE GENOMIC DNA]</scope>
    <source>
        <strain evidence="3">CGMCC 4.3506</strain>
    </source>
</reference>
<gene>
    <name evidence="2" type="ORF">SAMN05216553_13021</name>
</gene>
<evidence type="ECO:0000256" key="1">
    <source>
        <dbReference type="SAM" id="MobiDB-lite"/>
    </source>
</evidence>
<name>A0A1G8DJE9_9PSEU</name>
<accession>A0A1G8DJE9</accession>
<evidence type="ECO:0000313" key="3">
    <source>
        <dbReference type="Proteomes" id="UP000199623"/>
    </source>
</evidence>
<sequence length="134" mass="13927">MPEAIFAGMQGISDSAVRFSASVAAGVGVSESGGQALIKAVDRMLKGVDKALRKSEVLSQEPPLGTTPAAQVYKPFLASIAADPAQGFVPAAKKLQADLERMRSDVERAMATYQASDENAKQGIKRAGGPTYSA</sequence>
<organism evidence="2 3">
    <name type="scientific">Lentzea fradiae</name>
    <dbReference type="NCBI Taxonomy" id="200378"/>
    <lineage>
        <taxon>Bacteria</taxon>
        <taxon>Bacillati</taxon>
        <taxon>Actinomycetota</taxon>
        <taxon>Actinomycetes</taxon>
        <taxon>Pseudonocardiales</taxon>
        <taxon>Pseudonocardiaceae</taxon>
        <taxon>Lentzea</taxon>
    </lineage>
</organism>
<keyword evidence="3" id="KW-1185">Reference proteome</keyword>
<dbReference type="Proteomes" id="UP000199623">
    <property type="component" value="Unassembled WGS sequence"/>
</dbReference>
<feature type="region of interest" description="Disordered" evidence="1">
    <location>
        <begin position="113"/>
        <end position="134"/>
    </location>
</feature>
<evidence type="ECO:0000313" key="2">
    <source>
        <dbReference type="EMBL" id="SDH57775.1"/>
    </source>
</evidence>
<protein>
    <recommendedName>
        <fullName evidence="4">Excreted virulence factor EspC, type VII ESX diderm</fullName>
    </recommendedName>
</protein>
<proteinExistence type="predicted"/>
<dbReference type="OrthoDB" id="3699236at2"/>